<protein>
    <recommendedName>
        <fullName evidence="3">Neurotransmitter-gated ion-channel ligand-binding domain-containing protein</fullName>
    </recommendedName>
</protein>
<organism evidence="4">
    <name type="scientific">Cuerna arida</name>
    <dbReference type="NCBI Taxonomy" id="1464854"/>
    <lineage>
        <taxon>Eukaryota</taxon>
        <taxon>Metazoa</taxon>
        <taxon>Ecdysozoa</taxon>
        <taxon>Arthropoda</taxon>
        <taxon>Hexapoda</taxon>
        <taxon>Insecta</taxon>
        <taxon>Pterygota</taxon>
        <taxon>Neoptera</taxon>
        <taxon>Paraneoptera</taxon>
        <taxon>Hemiptera</taxon>
        <taxon>Auchenorrhyncha</taxon>
        <taxon>Membracoidea</taxon>
        <taxon>Cicadellidae</taxon>
        <taxon>Cicadellinae</taxon>
        <taxon>Proconiini</taxon>
        <taxon>Cuerna</taxon>
    </lineage>
</organism>
<dbReference type="Pfam" id="PF02931">
    <property type="entry name" value="Neur_chan_LBD"/>
    <property type="match status" value="1"/>
</dbReference>
<evidence type="ECO:0000313" key="4">
    <source>
        <dbReference type="EMBL" id="JAS44548.1"/>
    </source>
</evidence>
<proteinExistence type="predicted"/>
<name>A0A1B6F301_9HEMI</name>
<feature type="non-terminal residue" evidence="4">
    <location>
        <position position="1"/>
    </location>
</feature>
<dbReference type="PANTHER" id="PTHR18945">
    <property type="entry name" value="NEUROTRANSMITTER GATED ION CHANNEL"/>
    <property type="match status" value="1"/>
</dbReference>
<dbReference type="InterPro" id="IPR018000">
    <property type="entry name" value="Neurotransmitter_ion_chnl_CS"/>
</dbReference>
<dbReference type="EMBL" id="GECZ01025221">
    <property type="protein sequence ID" value="JAS44548.1"/>
    <property type="molecule type" value="Transcribed_RNA"/>
</dbReference>
<reference evidence="4" key="1">
    <citation type="submission" date="2015-11" db="EMBL/GenBank/DDBJ databases">
        <title>De novo transcriptome assembly of four potential Pierce s Disease insect vectors from Arizona vineyards.</title>
        <authorList>
            <person name="Tassone E.E."/>
        </authorList>
    </citation>
    <scope>NUCLEOTIDE SEQUENCE</scope>
</reference>
<keyword evidence="2" id="KW-0472">Membrane</keyword>
<dbReference type="InterPro" id="IPR006201">
    <property type="entry name" value="Neur_channel"/>
</dbReference>
<evidence type="ECO:0000256" key="2">
    <source>
        <dbReference type="ARBA" id="ARBA00023136"/>
    </source>
</evidence>
<sequence>VWVPDLFFHNEKDGHQHKIMKPNMFYRIYPSGKVVYNTRLSLTIWCNMELENYPFDNQHCCVILLSYAYTTKELVLVWDKVVPIYITRKLYNTMGSRLRTYFDSDCTKQFSSEFLQQARFSTSGQFIPRGSVFPSPQGLASSTQIFQPHRLDR</sequence>
<accession>A0A1B6F301</accession>
<evidence type="ECO:0000259" key="3">
    <source>
        <dbReference type="Pfam" id="PF02931"/>
    </source>
</evidence>
<dbReference type="GO" id="GO:0016020">
    <property type="term" value="C:membrane"/>
    <property type="evidence" value="ECO:0007669"/>
    <property type="project" value="UniProtKB-SubCell"/>
</dbReference>
<dbReference type="Gene3D" id="2.70.170.10">
    <property type="entry name" value="Neurotransmitter-gated ion-channel ligand-binding domain"/>
    <property type="match status" value="1"/>
</dbReference>
<dbReference type="InterPro" id="IPR006202">
    <property type="entry name" value="Neur_chan_lig-bd"/>
</dbReference>
<comment type="subcellular location">
    <subcellularLocation>
        <location evidence="1">Membrane</location>
        <topology evidence="1">Multi-pass membrane protein</topology>
    </subcellularLocation>
</comment>
<dbReference type="InterPro" id="IPR036734">
    <property type="entry name" value="Neur_chan_lig-bd_sf"/>
</dbReference>
<dbReference type="AlphaFoldDB" id="A0A1B6F301"/>
<gene>
    <name evidence="4" type="ORF">g.18411</name>
</gene>
<dbReference type="SUPFAM" id="SSF63712">
    <property type="entry name" value="Nicotinic receptor ligand binding domain-like"/>
    <property type="match status" value="1"/>
</dbReference>
<dbReference type="GO" id="GO:0005230">
    <property type="term" value="F:extracellular ligand-gated monoatomic ion channel activity"/>
    <property type="evidence" value="ECO:0007669"/>
    <property type="project" value="InterPro"/>
</dbReference>
<evidence type="ECO:0000256" key="1">
    <source>
        <dbReference type="ARBA" id="ARBA00004141"/>
    </source>
</evidence>
<dbReference type="PROSITE" id="PS00236">
    <property type="entry name" value="NEUROTR_ION_CHANNEL"/>
    <property type="match status" value="1"/>
</dbReference>
<dbReference type="GO" id="GO:0004888">
    <property type="term" value="F:transmembrane signaling receptor activity"/>
    <property type="evidence" value="ECO:0007669"/>
    <property type="project" value="InterPro"/>
</dbReference>
<feature type="domain" description="Neurotransmitter-gated ion-channel ligand-binding" evidence="3">
    <location>
        <begin position="1"/>
        <end position="105"/>
    </location>
</feature>